<sequence length="81" mass="9346">MKRTKGGYTMAIEEVISLRVEGDLKRRVDEVARHTGRSKAWVIRKAVDLYLEDIEDIEMSEQRLADPKDNVISSDELISRL</sequence>
<proteinExistence type="predicted"/>
<keyword evidence="4" id="KW-1185">Reference proteome</keyword>
<dbReference type="InterPro" id="IPR010985">
    <property type="entry name" value="Ribbon_hlx_hlx"/>
</dbReference>
<evidence type="ECO:0000313" key="3">
    <source>
        <dbReference type="EMBL" id="RIE15669.1"/>
    </source>
</evidence>
<dbReference type="InterPro" id="IPR002145">
    <property type="entry name" value="CopG"/>
</dbReference>
<gene>
    <name evidence="3" type="ORF">SMC2_00110</name>
    <name evidence="2" type="ORF">SMC3_02630</name>
</gene>
<dbReference type="Proteomes" id="UP000265724">
    <property type="component" value="Unassembled WGS sequence"/>
</dbReference>
<name>A0A398DJV6_9BACT</name>
<reference evidence="4 5" key="1">
    <citation type="submission" date="2018-09" db="EMBL/GenBank/DDBJ databases">
        <title>Discovery and Ecogenomic Context for Candidatus Cryosericales, a Global Caldiserica Order Active in Thawing Permafrost.</title>
        <authorList>
            <person name="Martinez M.A."/>
            <person name="Woodcroft B.J."/>
            <person name="Ignacio Espinoza J.C."/>
            <person name="Zayed A."/>
            <person name="Singleton C.M."/>
            <person name="Boyd J."/>
            <person name="Li Y.-F."/>
            <person name="Purvine S."/>
            <person name="Maughan H."/>
            <person name="Hodgkins S.B."/>
            <person name="Anderson D."/>
            <person name="Sederholm M."/>
            <person name="Temperton B."/>
            <person name="Saleska S.R."/>
            <person name="Tyson G.W."/>
            <person name="Rich V.I."/>
        </authorList>
    </citation>
    <scope>NUCLEOTIDE SEQUENCE [LARGE SCALE GENOMIC DNA]</scope>
    <source>
        <strain evidence="3 4">SMC2</strain>
        <strain evidence="2 5">SMC3</strain>
    </source>
</reference>
<dbReference type="EMBL" id="QXIW01000015">
    <property type="protein sequence ID" value="RIE14109.1"/>
    <property type="molecule type" value="Genomic_DNA"/>
</dbReference>
<evidence type="ECO:0000313" key="4">
    <source>
        <dbReference type="Proteomes" id="UP000265724"/>
    </source>
</evidence>
<dbReference type="SUPFAM" id="SSF47598">
    <property type="entry name" value="Ribbon-helix-helix"/>
    <property type="match status" value="1"/>
</dbReference>
<dbReference type="Proteomes" id="UP000266042">
    <property type="component" value="Unassembled WGS sequence"/>
</dbReference>
<dbReference type="EMBL" id="QXIX01000002">
    <property type="protein sequence ID" value="RIE15669.1"/>
    <property type="molecule type" value="Genomic_DNA"/>
</dbReference>
<dbReference type="GO" id="GO:0006355">
    <property type="term" value="P:regulation of DNA-templated transcription"/>
    <property type="evidence" value="ECO:0007669"/>
    <property type="project" value="InterPro"/>
</dbReference>
<dbReference type="Gene3D" id="1.10.1220.10">
    <property type="entry name" value="Met repressor-like"/>
    <property type="match status" value="1"/>
</dbReference>
<evidence type="ECO:0000313" key="2">
    <source>
        <dbReference type="EMBL" id="RIE14109.1"/>
    </source>
</evidence>
<protein>
    <submittedName>
        <fullName evidence="2">Ribbon-helix-helix protein, CopG family</fullName>
    </submittedName>
</protein>
<comment type="caution">
    <text evidence="2">The sequence shown here is derived from an EMBL/GenBank/DDBJ whole genome shotgun (WGS) entry which is preliminary data.</text>
</comment>
<dbReference type="InterPro" id="IPR013321">
    <property type="entry name" value="Arc_rbn_hlx_hlx"/>
</dbReference>
<evidence type="ECO:0000259" key="1">
    <source>
        <dbReference type="Pfam" id="PF01402"/>
    </source>
</evidence>
<dbReference type="CDD" id="cd22233">
    <property type="entry name" value="RHH_CopAso-like"/>
    <property type="match status" value="1"/>
</dbReference>
<dbReference type="AlphaFoldDB" id="A0A398DJV6"/>
<organism evidence="2 5">
    <name type="scientific">Candidatus Cryosericum hinesii</name>
    <dbReference type="NCBI Taxonomy" id="2290915"/>
    <lineage>
        <taxon>Bacteria</taxon>
        <taxon>Pseudomonadati</taxon>
        <taxon>Caldisericota/Cryosericota group</taxon>
        <taxon>Candidatus Cryosericota</taxon>
        <taxon>Candidatus Cryosericia</taxon>
        <taxon>Candidatus Cryosericales</taxon>
        <taxon>Candidatus Cryosericaceae</taxon>
        <taxon>Candidatus Cryosericum</taxon>
    </lineage>
</organism>
<dbReference type="Pfam" id="PF01402">
    <property type="entry name" value="RHH_1"/>
    <property type="match status" value="1"/>
</dbReference>
<evidence type="ECO:0000313" key="5">
    <source>
        <dbReference type="Proteomes" id="UP000266042"/>
    </source>
</evidence>
<feature type="domain" description="Ribbon-helix-helix protein CopG" evidence="1">
    <location>
        <begin position="15"/>
        <end position="52"/>
    </location>
</feature>
<accession>A0A398DJV6</accession>